<dbReference type="GO" id="GO:0048029">
    <property type="term" value="F:monosaccharide binding"/>
    <property type="evidence" value="ECO:0007669"/>
    <property type="project" value="TreeGrafter"/>
</dbReference>
<keyword evidence="5 8" id="KW-0324">Glycolysis</keyword>
<dbReference type="PROSITE" id="PS51463">
    <property type="entry name" value="P_GLUCOSE_ISOMERASE_3"/>
    <property type="match status" value="1"/>
</dbReference>
<dbReference type="InterPro" id="IPR001672">
    <property type="entry name" value="G6P_Isomerase"/>
</dbReference>
<dbReference type="UniPathway" id="UPA00138"/>
<comment type="pathway">
    <text evidence="8">Carbohydrate biosynthesis; gluconeogenesis.</text>
</comment>
<dbReference type="InterPro" id="IPR035482">
    <property type="entry name" value="SIS_PGI_2"/>
</dbReference>
<dbReference type="NCBIfam" id="NF010697">
    <property type="entry name" value="PRK14097.1"/>
    <property type="match status" value="1"/>
</dbReference>
<comment type="catalytic activity">
    <reaction evidence="7 8 9">
        <text>alpha-D-glucose 6-phosphate = beta-D-fructose 6-phosphate</text>
        <dbReference type="Rhea" id="RHEA:11816"/>
        <dbReference type="ChEBI" id="CHEBI:57634"/>
        <dbReference type="ChEBI" id="CHEBI:58225"/>
        <dbReference type="EC" id="5.3.1.9"/>
    </reaction>
</comment>
<comment type="caution">
    <text evidence="11">The sequence shown here is derived from an EMBL/GenBank/DDBJ whole genome shotgun (WGS) entry which is preliminary data.</text>
</comment>
<dbReference type="GO" id="GO:0004347">
    <property type="term" value="F:glucose-6-phosphate isomerase activity"/>
    <property type="evidence" value="ECO:0007669"/>
    <property type="project" value="UniProtKB-UniRule"/>
</dbReference>
<dbReference type="GO" id="GO:0006094">
    <property type="term" value="P:gluconeogenesis"/>
    <property type="evidence" value="ECO:0007669"/>
    <property type="project" value="UniProtKB-UniRule"/>
</dbReference>
<keyword evidence="12" id="KW-1185">Reference proteome</keyword>
<evidence type="ECO:0000256" key="5">
    <source>
        <dbReference type="ARBA" id="ARBA00023152"/>
    </source>
</evidence>
<dbReference type="InterPro" id="IPR018189">
    <property type="entry name" value="Phosphoglucose_isomerase_CS"/>
</dbReference>
<comment type="similarity">
    <text evidence="2 8 9">Belongs to the GPI family.</text>
</comment>
<dbReference type="InterPro" id="IPR035476">
    <property type="entry name" value="SIS_PGI_1"/>
</dbReference>
<dbReference type="FunFam" id="3.40.50.10490:FF:000016">
    <property type="entry name" value="Glucose-6-phosphate isomerase"/>
    <property type="match status" value="1"/>
</dbReference>
<keyword evidence="3 8" id="KW-0312">Gluconeogenesis</keyword>
<dbReference type="GO" id="GO:0051156">
    <property type="term" value="P:glucose 6-phosphate metabolic process"/>
    <property type="evidence" value="ECO:0007669"/>
    <property type="project" value="TreeGrafter"/>
</dbReference>
<dbReference type="CDD" id="cd05016">
    <property type="entry name" value="SIS_PGI_2"/>
    <property type="match status" value="1"/>
</dbReference>
<dbReference type="HAMAP" id="MF_00473">
    <property type="entry name" value="G6P_isomerase"/>
    <property type="match status" value="1"/>
</dbReference>
<evidence type="ECO:0000256" key="8">
    <source>
        <dbReference type="HAMAP-Rule" id="MF_00473"/>
    </source>
</evidence>
<dbReference type="Proteomes" id="UP000284178">
    <property type="component" value="Unassembled WGS sequence"/>
</dbReference>
<dbReference type="AlphaFoldDB" id="A0A412G1B4"/>
<evidence type="ECO:0000259" key="10">
    <source>
        <dbReference type="PROSITE" id="PS51464"/>
    </source>
</evidence>
<organism evidence="11 12">
    <name type="scientific">Holdemania filiformis</name>
    <dbReference type="NCBI Taxonomy" id="61171"/>
    <lineage>
        <taxon>Bacteria</taxon>
        <taxon>Bacillati</taxon>
        <taxon>Bacillota</taxon>
        <taxon>Erysipelotrichia</taxon>
        <taxon>Erysipelotrichales</taxon>
        <taxon>Erysipelotrichaceae</taxon>
        <taxon>Holdemania</taxon>
    </lineage>
</organism>
<sequence length="424" mass="47656">MIKFDTSHAHLQENIFDYQQAVTLAHTQLHEKSGAGNDFVGWVEWPNSYDHEEFERIKAAAKRLEGQCDVLLVCGIGGSYLGARAAIEMMRGLYCQTKPEVIFIGNTFSSTYFKQVEAYIQDKEIVLNVISKSGTTTETAMAFRMLKQLMEKKYSKEECQKRILATTDKARGTLKELADKEGYETFVIPDDIGGRYSVLTAVGLLPMALAGIDIDAVMKGFAQAYEDLKNPDLHVNPAYQYAVARRILENQGKDAEMLVTYEPQMAMIAEWWKQLFGESEGKEGKGILPCSATFSTDLHSLGQFIQEGKKMLYETLLLVETPTLDGTFPSDGENLDNMNYLAGKSLDWVNKMACQGTLEAHEVTGNVPNLIITMPDMKEETFGYMCYFFFKACAVSVYLLNVNPFNQPGVEVYKKNMFRLLGKN</sequence>
<dbReference type="PANTHER" id="PTHR11469:SF1">
    <property type="entry name" value="GLUCOSE-6-PHOSPHATE ISOMERASE"/>
    <property type="match status" value="1"/>
</dbReference>
<dbReference type="Gene3D" id="3.40.50.10490">
    <property type="entry name" value="Glucose-6-phosphate isomerase like protein, domain 1"/>
    <property type="match status" value="2"/>
</dbReference>
<evidence type="ECO:0000313" key="12">
    <source>
        <dbReference type="Proteomes" id="UP000284178"/>
    </source>
</evidence>
<dbReference type="EC" id="5.3.1.9" evidence="8"/>
<dbReference type="GO" id="GO:0006096">
    <property type="term" value="P:glycolytic process"/>
    <property type="evidence" value="ECO:0007669"/>
    <property type="project" value="UniProtKB-UniRule"/>
</dbReference>
<comment type="function">
    <text evidence="8">Catalyzes the reversible isomerization of glucose-6-phosphate to fructose-6-phosphate.</text>
</comment>
<evidence type="ECO:0000256" key="6">
    <source>
        <dbReference type="ARBA" id="ARBA00023235"/>
    </source>
</evidence>
<dbReference type="GO" id="GO:0097367">
    <property type="term" value="F:carbohydrate derivative binding"/>
    <property type="evidence" value="ECO:0007669"/>
    <property type="project" value="InterPro"/>
</dbReference>
<evidence type="ECO:0000256" key="9">
    <source>
        <dbReference type="RuleBase" id="RU000612"/>
    </source>
</evidence>
<dbReference type="GeneID" id="83015549"/>
<dbReference type="SUPFAM" id="SSF53697">
    <property type="entry name" value="SIS domain"/>
    <property type="match status" value="1"/>
</dbReference>
<feature type="active site" evidence="8">
    <location>
        <position position="414"/>
    </location>
</feature>
<reference evidence="11 12" key="1">
    <citation type="submission" date="2018-08" db="EMBL/GenBank/DDBJ databases">
        <title>A genome reference for cultivated species of the human gut microbiota.</title>
        <authorList>
            <person name="Zou Y."/>
            <person name="Xue W."/>
            <person name="Luo G."/>
        </authorList>
    </citation>
    <scope>NUCLEOTIDE SEQUENCE [LARGE SCALE GENOMIC DNA]</scope>
    <source>
        <strain evidence="11 12">AF24-29</strain>
    </source>
</reference>
<name>A0A412G1B4_9FIRM</name>
<dbReference type="FunFam" id="3.40.50.10490:FF:000015">
    <property type="entry name" value="Glucose-6-phosphate isomerase"/>
    <property type="match status" value="1"/>
</dbReference>
<keyword evidence="6 8" id="KW-0413">Isomerase</keyword>
<comment type="subcellular location">
    <subcellularLocation>
        <location evidence="8">Cytoplasm</location>
    </subcellularLocation>
</comment>
<dbReference type="CDD" id="cd05015">
    <property type="entry name" value="SIS_PGI_1"/>
    <property type="match status" value="1"/>
</dbReference>
<dbReference type="PRINTS" id="PR00662">
    <property type="entry name" value="G6PISOMERASE"/>
</dbReference>
<feature type="domain" description="SIS" evidence="10">
    <location>
        <begin position="60"/>
        <end position="227"/>
    </location>
</feature>
<feature type="active site" description="Proton donor" evidence="8">
    <location>
        <position position="278"/>
    </location>
</feature>
<evidence type="ECO:0000256" key="3">
    <source>
        <dbReference type="ARBA" id="ARBA00022432"/>
    </source>
</evidence>
<dbReference type="EMBL" id="QRUP01000009">
    <property type="protein sequence ID" value="RGR74215.1"/>
    <property type="molecule type" value="Genomic_DNA"/>
</dbReference>
<dbReference type="InterPro" id="IPR046348">
    <property type="entry name" value="SIS_dom_sf"/>
</dbReference>
<gene>
    <name evidence="8" type="primary">pgi</name>
    <name evidence="11" type="ORF">DWY25_09060</name>
</gene>
<keyword evidence="4 8" id="KW-0963">Cytoplasm</keyword>
<accession>A0A412G1B4</accession>
<evidence type="ECO:0000256" key="1">
    <source>
        <dbReference type="ARBA" id="ARBA00004926"/>
    </source>
</evidence>
<evidence type="ECO:0000256" key="7">
    <source>
        <dbReference type="ARBA" id="ARBA00029321"/>
    </source>
</evidence>
<dbReference type="RefSeq" id="WP_117894961.1">
    <property type="nucleotide sequence ID" value="NZ_CABJCV010000009.1"/>
</dbReference>
<dbReference type="PROSITE" id="PS51464">
    <property type="entry name" value="SIS"/>
    <property type="match status" value="1"/>
</dbReference>
<evidence type="ECO:0000256" key="2">
    <source>
        <dbReference type="ARBA" id="ARBA00006604"/>
    </source>
</evidence>
<dbReference type="UniPathway" id="UPA00109">
    <property type="reaction ID" value="UER00181"/>
</dbReference>
<evidence type="ECO:0000256" key="4">
    <source>
        <dbReference type="ARBA" id="ARBA00022490"/>
    </source>
</evidence>
<evidence type="ECO:0000313" key="11">
    <source>
        <dbReference type="EMBL" id="RGR74215.1"/>
    </source>
</evidence>
<comment type="caution">
    <text evidence="8">Lacks conserved residue(s) required for the propagation of feature annotation.</text>
</comment>
<dbReference type="Pfam" id="PF00342">
    <property type="entry name" value="PGI"/>
    <property type="match status" value="1"/>
</dbReference>
<proteinExistence type="inferred from homology"/>
<dbReference type="GO" id="GO:0005829">
    <property type="term" value="C:cytosol"/>
    <property type="evidence" value="ECO:0007669"/>
    <property type="project" value="TreeGrafter"/>
</dbReference>
<dbReference type="InterPro" id="IPR001347">
    <property type="entry name" value="SIS_dom"/>
</dbReference>
<comment type="pathway">
    <text evidence="1 8 9">Carbohydrate degradation; glycolysis; D-glyceraldehyde 3-phosphate and glycerone phosphate from D-glucose: step 2/4.</text>
</comment>
<dbReference type="PANTHER" id="PTHR11469">
    <property type="entry name" value="GLUCOSE-6-PHOSPHATE ISOMERASE"/>
    <property type="match status" value="1"/>
</dbReference>
<protein>
    <recommendedName>
        <fullName evidence="8">Glucose-6-phosphate isomerase</fullName>
        <shortName evidence="8">GPI</shortName>
        <ecNumber evidence="8">5.3.1.9</ecNumber>
    </recommendedName>
    <alternativeName>
        <fullName evidence="8">Phosphoglucose isomerase</fullName>
        <shortName evidence="8">PGI</shortName>
    </alternativeName>
    <alternativeName>
        <fullName evidence="8">Phosphohexose isomerase</fullName>
        <shortName evidence="8">PHI</shortName>
    </alternativeName>
</protein>
<dbReference type="PROSITE" id="PS00765">
    <property type="entry name" value="P_GLUCOSE_ISOMERASE_1"/>
    <property type="match status" value="1"/>
</dbReference>